<evidence type="ECO:0000313" key="3">
    <source>
        <dbReference type="Proteomes" id="UP000729402"/>
    </source>
</evidence>
<evidence type="ECO:0000313" key="2">
    <source>
        <dbReference type="EMBL" id="KAG8082135.1"/>
    </source>
</evidence>
<dbReference type="AlphaFoldDB" id="A0A8J5TEQ4"/>
<comment type="caution">
    <text evidence="2">The sequence shown here is derived from an EMBL/GenBank/DDBJ whole genome shotgun (WGS) entry which is preliminary data.</text>
</comment>
<reference evidence="2" key="2">
    <citation type="submission" date="2021-02" db="EMBL/GenBank/DDBJ databases">
        <authorList>
            <person name="Kimball J.A."/>
            <person name="Haas M.W."/>
            <person name="Macchietto M."/>
            <person name="Kono T."/>
            <person name="Duquette J."/>
            <person name="Shao M."/>
        </authorList>
    </citation>
    <scope>NUCLEOTIDE SEQUENCE</scope>
    <source>
        <tissue evidence="2">Fresh leaf tissue</tissue>
    </source>
</reference>
<sequence length="78" mass="7917">MNGRSSSPAATRAADSVSGPRVARRHGRGSLTGKRTAVGPGAEARAGSGYGCRTGSRHEGTFDCAISWPSSAGWARGQ</sequence>
<protein>
    <submittedName>
        <fullName evidence="2">Uncharacterized protein</fullName>
    </submittedName>
</protein>
<organism evidence="2 3">
    <name type="scientific">Zizania palustris</name>
    <name type="common">Northern wild rice</name>
    <dbReference type="NCBI Taxonomy" id="103762"/>
    <lineage>
        <taxon>Eukaryota</taxon>
        <taxon>Viridiplantae</taxon>
        <taxon>Streptophyta</taxon>
        <taxon>Embryophyta</taxon>
        <taxon>Tracheophyta</taxon>
        <taxon>Spermatophyta</taxon>
        <taxon>Magnoliopsida</taxon>
        <taxon>Liliopsida</taxon>
        <taxon>Poales</taxon>
        <taxon>Poaceae</taxon>
        <taxon>BOP clade</taxon>
        <taxon>Oryzoideae</taxon>
        <taxon>Oryzeae</taxon>
        <taxon>Zizaniinae</taxon>
        <taxon>Zizania</taxon>
    </lineage>
</organism>
<feature type="region of interest" description="Disordered" evidence="1">
    <location>
        <begin position="1"/>
        <end position="78"/>
    </location>
</feature>
<evidence type="ECO:0000256" key="1">
    <source>
        <dbReference type="SAM" id="MobiDB-lite"/>
    </source>
</evidence>
<gene>
    <name evidence="2" type="ORF">GUJ93_ZPchr0014g46935</name>
</gene>
<dbReference type="EMBL" id="JAAALK010000086">
    <property type="protein sequence ID" value="KAG8082135.1"/>
    <property type="molecule type" value="Genomic_DNA"/>
</dbReference>
<reference evidence="2" key="1">
    <citation type="journal article" date="2021" name="bioRxiv">
        <title>Whole Genome Assembly and Annotation of Northern Wild Rice, Zizania palustris L., Supports a Whole Genome Duplication in the Zizania Genus.</title>
        <authorList>
            <person name="Haas M."/>
            <person name="Kono T."/>
            <person name="Macchietto M."/>
            <person name="Millas R."/>
            <person name="McGilp L."/>
            <person name="Shao M."/>
            <person name="Duquette J."/>
            <person name="Hirsch C.N."/>
            <person name="Kimball J."/>
        </authorList>
    </citation>
    <scope>NUCLEOTIDE SEQUENCE</scope>
    <source>
        <tissue evidence="2">Fresh leaf tissue</tissue>
    </source>
</reference>
<dbReference type="Proteomes" id="UP000729402">
    <property type="component" value="Unassembled WGS sequence"/>
</dbReference>
<keyword evidence="3" id="KW-1185">Reference proteome</keyword>
<name>A0A8J5TEQ4_ZIZPA</name>
<accession>A0A8J5TEQ4</accession>
<proteinExistence type="predicted"/>